<protein>
    <submittedName>
        <fullName evidence="9">SPOSA6832_01840-mRNA-1:cds</fullName>
    </submittedName>
</protein>
<dbReference type="FunFam" id="1.10.10.440:FF:000013">
    <property type="entry name" value="pre-mRNA-processing protein 40A isoform X1"/>
    <property type="match status" value="1"/>
</dbReference>
<dbReference type="Gene3D" id="2.20.70.10">
    <property type="match status" value="2"/>
</dbReference>
<evidence type="ECO:0000256" key="2">
    <source>
        <dbReference type="ARBA" id="ARBA00022664"/>
    </source>
</evidence>
<reference evidence="10" key="1">
    <citation type="submission" date="2015-02" db="EMBL/GenBank/DDBJ databases">
        <authorList>
            <person name="Gon?alves P."/>
        </authorList>
    </citation>
    <scope>NUCLEOTIDE SEQUENCE [LARGE SCALE GENOMIC DNA]</scope>
</reference>
<feature type="compositionally biased region" description="Low complexity" evidence="6">
    <location>
        <begin position="151"/>
        <end position="185"/>
    </location>
</feature>
<keyword evidence="10" id="KW-1185">Reference proteome</keyword>
<dbReference type="PROSITE" id="PS51676">
    <property type="entry name" value="FF"/>
    <property type="match status" value="1"/>
</dbReference>
<dbReference type="GO" id="GO:0045292">
    <property type="term" value="P:mRNA cis splicing, via spliceosome"/>
    <property type="evidence" value="ECO:0007669"/>
    <property type="project" value="InterPro"/>
</dbReference>
<dbReference type="Proteomes" id="UP000243876">
    <property type="component" value="Unassembled WGS sequence"/>
</dbReference>
<evidence type="ECO:0000256" key="5">
    <source>
        <dbReference type="ARBA" id="ARBA00023242"/>
    </source>
</evidence>
<feature type="region of interest" description="Disordered" evidence="6">
    <location>
        <begin position="539"/>
        <end position="558"/>
    </location>
</feature>
<keyword evidence="4" id="KW-0508">mRNA splicing</keyword>
<dbReference type="InterPro" id="IPR036517">
    <property type="entry name" value="FF_domain_sf"/>
</dbReference>
<feature type="domain" description="WW" evidence="7">
    <location>
        <begin position="70"/>
        <end position="98"/>
    </location>
</feature>
<dbReference type="CDD" id="cd00201">
    <property type="entry name" value="WW"/>
    <property type="match status" value="1"/>
</dbReference>
<feature type="region of interest" description="Disordered" evidence="6">
    <location>
        <begin position="22"/>
        <end position="48"/>
    </location>
</feature>
<proteinExistence type="predicted"/>
<dbReference type="EMBL" id="CENE01000006">
    <property type="protein sequence ID" value="CEQ40246.1"/>
    <property type="molecule type" value="Genomic_DNA"/>
</dbReference>
<keyword evidence="5" id="KW-0539">Nucleus</keyword>
<organism evidence="9 10">
    <name type="scientific">Sporidiobolus salmonicolor</name>
    <name type="common">Yeast-like fungus</name>
    <name type="synonym">Sporobolomyces salmonicolor</name>
    <dbReference type="NCBI Taxonomy" id="5005"/>
    <lineage>
        <taxon>Eukaryota</taxon>
        <taxon>Fungi</taxon>
        <taxon>Dikarya</taxon>
        <taxon>Basidiomycota</taxon>
        <taxon>Pucciniomycotina</taxon>
        <taxon>Microbotryomycetes</taxon>
        <taxon>Sporidiobolales</taxon>
        <taxon>Sporidiobolaceae</taxon>
        <taxon>Sporobolomyces</taxon>
    </lineage>
</organism>
<dbReference type="SMART" id="SM00441">
    <property type="entry name" value="FF"/>
    <property type="match status" value="3"/>
</dbReference>
<name>A0A0D6EK22_SPOSA</name>
<evidence type="ECO:0000256" key="6">
    <source>
        <dbReference type="SAM" id="MobiDB-lite"/>
    </source>
</evidence>
<feature type="compositionally biased region" description="Acidic residues" evidence="6">
    <location>
        <begin position="684"/>
        <end position="695"/>
    </location>
</feature>
<dbReference type="PROSITE" id="PS01159">
    <property type="entry name" value="WW_DOMAIN_1"/>
    <property type="match status" value="1"/>
</dbReference>
<evidence type="ECO:0000256" key="3">
    <source>
        <dbReference type="ARBA" id="ARBA00022737"/>
    </source>
</evidence>
<feature type="region of interest" description="Disordered" evidence="6">
    <location>
        <begin position="151"/>
        <end position="203"/>
    </location>
</feature>
<sequence length="695" mass="79104">MVCTASLPIRPSVERAHRSFAPCQSSASPSSQWAQHTSPDGRPFWSRNGVSVWEKPTELKTPAEREMDKTPWKEYETGGRKYWVHSQSKETTWNMPKEISARMNPDQQHSTAPRSHLDRHPRPLQVSRPPFLSPAPEEPLTFFQIYSAPPASASPAHPSLPRAPSFVAHTPLPAGPAAASPLGGSRSPMTPHTGALVAPGQFPPSLPARPAGLPPAPIAPLAASAAATVSFATQAEAESAFKGMLKTLGVDSTWTWEMVMKEAITEPLYKALRTLAERKSAFERYLDETRKEEKEERDRSLQRCRKEWGKAMEKIGGGLGMEEGVKSWWSWERGKRVMSEKAPDVWKLPRNDDERRILFDEFIANLRANEETRKRELRGKNMDKLTKILESLQLDLAGPVRWQDITSGTTWKSIYPLLASDTRYLNLLGTPGSSPLDLFWDIVDELDVRAEEDEQVVELVAKEKGVVVGEETVEDEFIKALEGDARVDKMDYKVIKAAFDKLLGRAVRMAKEERRRAEKKLRLLVDDLRYAYKKLDPPVDLDSTYEDDTPEFQALEDNEDARRTAFDKFIKRQKEKRAEREAAEADRTERDRLRQERYEREKERDREYEAERARDRERRRAARGSSELPYGEERKRRTSAAGEGGERYEDDVRERKVARVETDRPARDAAREPSEASEVKIKEDGEEGELEDGEV</sequence>
<dbReference type="InterPro" id="IPR002713">
    <property type="entry name" value="FF_domain"/>
</dbReference>
<evidence type="ECO:0000256" key="1">
    <source>
        <dbReference type="ARBA" id="ARBA00004123"/>
    </source>
</evidence>
<evidence type="ECO:0000259" key="7">
    <source>
        <dbReference type="PROSITE" id="PS50020"/>
    </source>
</evidence>
<feature type="compositionally biased region" description="Basic and acidic residues" evidence="6">
    <location>
        <begin position="577"/>
        <end position="618"/>
    </location>
</feature>
<dbReference type="AlphaFoldDB" id="A0A0D6EK22"/>
<feature type="region of interest" description="Disordered" evidence="6">
    <location>
        <begin position="102"/>
        <end position="133"/>
    </location>
</feature>
<dbReference type="GO" id="GO:0003723">
    <property type="term" value="F:RNA binding"/>
    <property type="evidence" value="ECO:0007669"/>
    <property type="project" value="TreeGrafter"/>
</dbReference>
<accession>A0A0D6EK22</accession>
<dbReference type="InterPro" id="IPR001202">
    <property type="entry name" value="WW_dom"/>
</dbReference>
<dbReference type="Pfam" id="PF25432">
    <property type="entry name" value="FF_PRPF40A"/>
    <property type="match status" value="1"/>
</dbReference>
<dbReference type="PANTHER" id="PTHR11864">
    <property type="entry name" value="PRE-MRNA-PROCESSING PROTEIN PRP40"/>
    <property type="match status" value="1"/>
</dbReference>
<feature type="compositionally biased region" description="Basic and acidic residues" evidence="6">
    <location>
        <begin position="644"/>
        <end position="683"/>
    </location>
</feature>
<feature type="region of interest" description="Disordered" evidence="6">
    <location>
        <begin position="577"/>
        <end position="695"/>
    </location>
</feature>
<dbReference type="SUPFAM" id="SSF81698">
    <property type="entry name" value="FF domain"/>
    <property type="match status" value="2"/>
</dbReference>
<comment type="subcellular location">
    <subcellularLocation>
        <location evidence="1">Nucleus</location>
    </subcellularLocation>
</comment>
<feature type="compositionally biased region" description="Low complexity" evidence="6">
    <location>
        <begin position="22"/>
        <end position="35"/>
    </location>
</feature>
<dbReference type="OrthoDB" id="187617at2759"/>
<keyword evidence="3" id="KW-0677">Repeat</keyword>
<dbReference type="Gene3D" id="1.10.10.440">
    <property type="entry name" value="FF domain"/>
    <property type="match status" value="2"/>
</dbReference>
<gene>
    <name evidence="9" type="primary">SPOSA6832_01840</name>
</gene>
<dbReference type="SMART" id="SM00456">
    <property type="entry name" value="WW"/>
    <property type="match status" value="2"/>
</dbReference>
<dbReference type="Pfam" id="PF01846">
    <property type="entry name" value="FF"/>
    <property type="match status" value="2"/>
</dbReference>
<dbReference type="PROSITE" id="PS50020">
    <property type="entry name" value="WW_DOMAIN_2"/>
    <property type="match status" value="1"/>
</dbReference>
<feature type="compositionally biased region" description="Acidic residues" evidence="6">
    <location>
        <begin position="543"/>
        <end position="558"/>
    </location>
</feature>
<evidence type="ECO:0000259" key="8">
    <source>
        <dbReference type="PROSITE" id="PS51676"/>
    </source>
</evidence>
<keyword evidence="2" id="KW-0507">mRNA processing</keyword>
<dbReference type="PANTHER" id="PTHR11864:SF0">
    <property type="entry name" value="PRP40 PRE-MRNA PROCESSING FACTOR 40 HOMOLOG A (YEAST)"/>
    <property type="match status" value="1"/>
</dbReference>
<evidence type="ECO:0000256" key="4">
    <source>
        <dbReference type="ARBA" id="ARBA00023187"/>
    </source>
</evidence>
<dbReference type="InterPro" id="IPR039726">
    <property type="entry name" value="Prp40-like"/>
</dbReference>
<evidence type="ECO:0000313" key="9">
    <source>
        <dbReference type="EMBL" id="CEQ40246.1"/>
    </source>
</evidence>
<dbReference type="GO" id="GO:0071004">
    <property type="term" value="C:U2-type prespliceosome"/>
    <property type="evidence" value="ECO:0007669"/>
    <property type="project" value="TreeGrafter"/>
</dbReference>
<feature type="domain" description="FF" evidence="8">
    <location>
        <begin position="234"/>
        <end position="288"/>
    </location>
</feature>
<dbReference type="GO" id="GO:0005685">
    <property type="term" value="C:U1 snRNP"/>
    <property type="evidence" value="ECO:0007669"/>
    <property type="project" value="TreeGrafter"/>
</dbReference>
<evidence type="ECO:0000313" key="10">
    <source>
        <dbReference type="Proteomes" id="UP000243876"/>
    </source>
</evidence>